<keyword evidence="2" id="KW-1185">Reference proteome</keyword>
<dbReference type="Pfam" id="PF18759">
    <property type="entry name" value="Plavaka"/>
    <property type="match status" value="2"/>
</dbReference>
<dbReference type="RefSeq" id="XP_060327790.1">
    <property type="nucleotide sequence ID" value="XM_060475733.1"/>
</dbReference>
<dbReference type="InterPro" id="IPR041078">
    <property type="entry name" value="Plavaka"/>
</dbReference>
<protein>
    <submittedName>
        <fullName evidence="1">Zn-finger domain-containing protein</fullName>
    </submittedName>
</protein>
<sequence length="743" mass="84638">MFPMKKMIYQIQPVAMFVHALPNSMQGYQLAVGPFTDEEEWELAEWLLKNVGQMQAEAFLNLPILPTQTAGWICNIVTVKRDKIDADGKVACEDLELWHHDPIECVKELMGNPAFCELLAYAPEQAFVDEDGTNQIFDQMWTGEWWWATQKKLPIGATIAALILSSDKMQLTQFCRDKSAWPVYLTLGNIDKAIWHHPTAHATVLIGYLPVAKLECFDAKTCSIAGYRLFHYCMSCILSPIVKAGKDGVEILCADGLVHRVHPLLAAYCLIACCKESFCPQCHVEPKDRAVWNPFWKDLPFCDIFTCFTPDILHQLHKGVFKDHLVDWCMKIVLTPEINERVVQPAVLQMAVAIIDFIYYSRLHIHTSATLDALRKALKIFHENKSIIINAGVQEHFNIPKIHQMSHYYASIQSHGLPDGYNTENSECLHIDFTKEAYCASNKQDYVKQMTTWMGWQEVAARFRQTRKLRYMSIGLEEGECEDYGAEDGDEAVTMVMSVTIAYSKFRVAVMPAFSQLTIADIGSCFHAPQFLHAIQCYIIHCYPPPCKLTLLNMTDHFDLYKILTIPIPNLSTVRHYHQVSRIRATPAVPSGPGRKEEPSAHFDTVLVCCDEEVSNIHTKGTSLEGVFRAIFKLPEHLRASCLPVVLTYVKWFTSFNWLHPDTKMYSVSHSLQYWEHVPQVIPVDNIVGSCHLLPKFGMAVNREWSSATILEQCKSFSLNRFIMLGEFYAQSAELHVEAKHLH</sequence>
<evidence type="ECO:0000313" key="2">
    <source>
        <dbReference type="Proteomes" id="UP001175211"/>
    </source>
</evidence>
<name>A0AA39JZU3_ARMTA</name>
<reference evidence="1" key="1">
    <citation type="submission" date="2023-06" db="EMBL/GenBank/DDBJ databases">
        <authorList>
            <consortium name="Lawrence Berkeley National Laboratory"/>
            <person name="Ahrendt S."/>
            <person name="Sahu N."/>
            <person name="Indic B."/>
            <person name="Wong-Bajracharya J."/>
            <person name="Merenyi Z."/>
            <person name="Ke H.-M."/>
            <person name="Monk M."/>
            <person name="Kocsube S."/>
            <person name="Drula E."/>
            <person name="Lipzen A."/>
            <person name="Balint B."/>
            <person name="Henrissat B."/>
            <person name="Andreopoulos B."/>
            <person name="Martin F.M."/>
            <person name="Harder C.B."/>
            <person name="Rigling D."/>
            <person name="Ford K.L."/>
            <person name="Foster G.D."/>
            <person name="Pangilinan J."/>
            <person name="Papanicolaou A."/>
            <person name="Barry K."/>
            <person name="LaButti K."/>
            <person name="Viragh M."/>
            <person name="Koriabine M."/>
            <person name="Yan M."/>
            <person name="Riley R."/>
            <person name="Champramary S."/>
            <person name="Plett K.L."/>
            <person name="Tsai I.J."/>
            <person name="Slot J."/>
            <person name="Sipos G."/>
            <person name="Plett J."/>
            <person name="Nagy L.G."/>
            <person name="Grigoriev I.V."/>
        </authorList>
    </citation>
    <scope>NUCLEOTIDE SEQUENCE</scope>
    <source>
        <strain evidence="1">CCBAS 213</strain>
    </source>
</reference>
<evidence type="ECO:0000313" key="1">
    <source>
        <dbReference type="EMBL" id="KAK0451956.1"/>
    </source>
</evidence>
<comment type="caution">
    <text evidence="1">The sequence shown here is derived from an EMBL/GenBank/DDBJ whole genome shotgun (WGS) entry which is preliminary data.</text>
</comment>
<gene>
    <name evidence="1" type="ORF">EV420DRAFT_1621738</name>
</gene>
<proteinExistence type="predicted"/>
<accession>A0AA39JZU3</accession>
<organism evidence="1 2">
    <name type="scientific">Armillaria tabescens</name>
    <name type="common">Ringless honey mushroom</name>
    <name type="synonym">Agaricus tabescens</name>
    <dbReference type="NCBI Taxonomy" id="1929756"/>
    <lineage>
        <taxon>Eukaryota</taxon>
        <taxon>Fungi</taxon>
        <taxon>Dikarya</taxon>
        <taxon>Basidiomycota</taxon>
        <taxon>Agaricomycotina</taxon>
        <taxon>Agaricomycetes</taxon>
        <taxon>Agaricomycetidae</taxon>
        <taxon>Agaricales</taxon>
        <taxon>Marasmiineae</taxon>
        <taxon>Physalacriaceae</taxon>
        <taxon>Desarmillaria</taxon>
    </lineage>
</organism>
<dbReference type="AlphaFoldDB" id="A0AA39JZU3"/>
<dbReference type="GeneID" id="85359281"/>
<dbReference type="EMBL" id="JAUEPS010000032">
    <property type="protein sequence ID" value="KAK0451956.1"/>
    <property type="molecule type" value="Genomic_DNA"/>
</dbReference>
<dbReference type="Proteomes" id="UP001175211">
    <property type="component" value="Unassembled WGS sequence"/>
</dbReference>